<feature type="transmembrane region" description="Helical" evidence="6">
    <location>
        <begin position="57"/>
        <end position="85"/>
    </location>
</feature>
<protein>
    <submittedName>
        <fullName evidence="8">ABC-2 type transporter</fullName>
    </submittedName>
</protein>
<accession>A0AAW1LCM9</accession>
<proteinExistence type="predicted"/>
<dbReference type="Proteomes" id="UP001458880">
    <property type="component" value="Unassembled WGS sequence"/>
</dbReference>
<feature type="domain" description="ABC-2 type transporter transmembrane" evidence="7">
    <location>
        <begin position="16"/>
        <end position="213"/>
    </location>
</feature>
<dbReference type="Pfam" id="PF01061">
    <property type="entry name" value="ABC2_membrane"/>
    <property type="match status" value="1"/>
</dbReference>
<keyword evidence="4 6" id="KW-1133">Transmembrane helix</keyword>
<keyword evidence="9" id="KW-1185">Reference proteome</keyword>
<dbReference type="InterPro" id="IPR013525">
    <property type="entry name" value="ABC2_TM"/>
</dbReference>
<keyword evidence="3 6" id="KW-0812">Transmembrane</keyword>
<feature type="transmembrane region" description="Helical" evidence="6">
    <location>
        <begin position="228"/>
        <end position="248"/>
    </location>
</feature>
<organism evidence="8 9">
    <name type="scientific">Popillia japonica</name>
    <name type="common">Japanese beetle</name>
    <dbReference type="NCBI Taxonomy" id="7064"/>
    <lineage>
        <taxon>Eukaryota</taxon>
        <taxon>Metazoa</taxon>
        <taxon>Ecdysozoa</taxon>
        <taxon>Arthropoda</taxon>
        <taxon>Hexapoda</taxon>
        <taxon>Insecta</taxon>
        <taxon>Pterygota</taxon>
        <taxon>Neoptera</taxon>
        <taxon>Endopterygota</taxon>
        <taxon>Coleoptera</taxon>
        <taxon>Polyphaga</taxon>
        <taxon>Scarabaeiformia</taxon>
        <taxon>Scarabaeidae</taxon>
        <taxon>Rutelinae</taxon>
        <taxon>Popillia</taxon>
    </lineage>
</organism>
<evidence type="ECO:0000313" key="8">
    <source>
        <dbReference type="EMBL" id="KAK9731594.1"/>
    </source>
</evidence>
<keyword evidence="2" id="KW-1003">Cell membrane</keyword>
<evidence type="ECO:0000256" key="2">
    <source>
        <dbReference type="ARBA" id="ARBA00022475"/>
    </source>
</evidence>
<dbReference type="InterPro" id="IPR051449">
    <property type="entry name" value="ABC-2_transporter_component"/>
</dbReference>
<reference evidence="8 9" key="1">
    <citation type="journal article" date="2024" name="BMC Genomics">
        <title>De novo assembly and annotation of Popillia japonica's genome with initial clues to its potential as an invasive pest.</title>
        <authorList>
            <person name="Cucini C."/>
            <person name="Boschi S."/>
            <person name="Funari R."/>
            <person name="Cardaioli E."/>
            <person name="Iannotti N."/>
            <person name="Marturano G."/>
            <person name="Paoli F."/>
            <person name="Bruttini M."/>
            <person name="Carapelli A."/>
            <person name="Frati F."/>
            <person name="Nardi F."/>
        </authorList>
    </citation>
    <scope>NUCLEOTIDE SEQUENCE [LARGE SCALE GENOMIC DNA]</scope>
    <source>
        <strain evidence="8">DMR45628</strain>
    </source>
</reference>
<comment type="subcellular location">
    <subcellularLocation>
        <location evidence="1">Cell membrane</location>
        <topology evidence="1">Multi-pass membrane protein</topology>
    </subcellularLocation>
</comment>
<evidence type="ECO:0000256" key="1">
    <source>
        <dbReference type="ARBA" id="ARBA00004651"/>
    </source>
</evidence>
<name>A0AAW1LCM9_POPJA</name>
<dbReference type="EMBL" id="JASPKY010000130">
    <property type="protein sequence ID" value="KAK9731594.1"/>
    <property type="molecule type" value="Genomic_DNA"/>
</dbReference>
<dbReference type="PANTHER" id="PTHR30294:SF38">
    <property type="entry name" value="TRANSPORT PERMEASE PROTEIN"/>
    <property type="match status" value="1"/>
</dbReference>
<feature type="transmembrane region" description="Helical" evidence="6">
    <location>
        <begin position="170"/>
        <end position="189"/>
    </location>
</feature>
<evidence type="ECO:0000256" key="3">
    <source>
        <dbReference type="ARBA" id="ARBA00022692"/>
    </source>
</evidence>
<dbReference type="GO" id="GO:0005886">
    <property type="term" value="C:plasma membrane"/>
    <property type="evidence" value="ECO:0007669"/>
    <property type="project" value="UniProtKB-SubCell"/>
</dbReference>
<dbReference type="GO" id="GO:0140359">
    <property type="term" value="F:ABC-type transporter activity"/>
    <property type="evidence" value="ECO:0007669"/>
    <property type="project" value="InterPro"/>
</dbReference>
<keyword evidence="5 6" id="KW-0472">Membrane</keyword>
<evidence type="ECO:0000256" key="5">
    <source>
        <dbReference type="ARBA" id="ARBA00023136"/>
    </source>
</evidence>
<evidence type="ECO:0000256" key="4">
    <source>
        <dbReference type="ARBA" id="ARBA00022989"/>
    </source>
</evidence>
<evidence type="ECO:0000256" key="6">
    <source>
        <dbReference type="SAM" id="Phobius"/>
    </source>
</evidence>
<gene>
    <name evidence="8" type="ORF">QE152_g13546</name>
</gene>
<dbReference type="PANTHER" id="PTHR30294">
    <property type="entry name" value="MEMBRANE COMPONENT OF ABC TRANSPORTER YHHJ-RELATED"/>
    <property type="match status" value="1"/>
</dbReference>
<sequence length="251" mass="27988">MTNNVVAATIERTIKRGVEKYLQMATKYSTVQNATVGYPLLVGEPIYGDEKSSDTEFISLALTVVFLYYLASFLAATTMVSYRVCNIAVRDYVAGVRFIESILSQMIVYGLLLIVESILMYIVLTTLIRNLIMSIAWHYLTLVIFAQVWCGLCFGFFVASVTKSGVQAGCIVFCCLSASMILCGVLWPLNGQPDWLLTIVNLLPHTQAISAVRCIIQKGISINNEEVYLGILIPLAWLILFVLLTYIFTKY</sequence>
<feature type="transmembrane region" description="Helical" evidence="6">
    <location>
        <begin position="136"/>
        <end position="158"/>
    </location>
</feature>
<feature type="transmembrane region" description="Helical" evidence="6">
    <location>
        <begin position="106"/>
        <end position="124"/>
    </location>
</feature>
<evidence type="ECO:0000259" key="7">
    <source>
        <dbReference type="Pfam" id="PF01061"/>
    </source>
</evidence>
<dbReference type="AlphaFoldDB" id="A0AAW1LCM9"/>
<evidence type="ECO:0000313" key="9">
    <source>
        <dbReference type="Proteomes" id="UP001458880"/>
    </source>
</evidence>
<comment type="caution">
    <text evidence="8">The sequence shown here is derived from an EMBL/GenBank/DDBJ whole genome shotgun (WGS) entry which is preliminary data.</text>
</comment>